<organism evidence="1 2">
    <name type="scientific">Amborella trichopoda</name>
    <dbReference type="NCBI Taxonomy" id="13333"/>
    <lineage>
        <taxon>Eukaryota</taxon>
        <taxon>Viridiplantae</taxon>
        <taxon>Streptophyta</taxon>
        <taxon>Embryophyta</taxon>
        <taxon>Tracheophyta</taxon>
        <taxon>Spermatophyta</taxon>
        <taxon>Magnoliopsida</taxon>
        <taxon>Amborellales</taxon>
        <taxon>Amborellaceae</taxon>
        <taxon>Amborella</taxon>
    </lineage>
</organism>
<protein>
    <submittedName>
        <fullName evidence="1">Uncharacterized protein</fullName>
    </submittedName>
</protein>
<dbReference type="AlphaFoldDB" id="U5CTD0"/>
<dbReference type="Proteomes" id="UP000017836">
    <property type="component" value="Unassembled WGS sequence"/>
</dbReference>
<accession>U5CTD0</accession>
<dbReference type="HOGENOM" id="CLU_139382_0_0_1"/>
<dbReference type="Gramene" id="ERN16511">
    <property type="protein sequence ID" value="ERN16511"/>
    <property type="gene ID" value="AMTR_s00031p00077670"/>
</dbReference>
<evidence type="ECO:0000313" key="2">
    <source>
        <dbReference type="Proteomes" id="UP000017836"/>
    </source>
</evidence>
<feature type="non-terminal residue" evidence="1">
    <location>
        <position position="1"/>
    </location>
</feature>
<evidence type="ECO:0000313" key="1">
    <source>
        <dbReference type="EMBL" id="ERN16511.1"/>
    </source>
</evidence>
<reference evidence="2" key="1">
    <citation type="journal article" date="2013" name="Science">
        <title>The Amborella genome and the evolution of flowering plants.</title>
        <authorList>
            <consortium name="Amborella Genome Project"/>
        </authorList>
    </citation>
    <scope>NUCLEOTIDE SEQUENCE [LARGE SCALE GENOMIC DNA]</scope>
</reference>
<proteinExistence type="predicted"/>
<gene>
    <name evidence="1" type="ORF">AMTR_s00031p00077670</name>
</gene>
<dbReference type="EMBL" id="KI392442">
    <property type="protein sequence ID" value="ERN16511.1"/>
    <property type="molecule type" value="Genomic_DNA"/>
</dbReference>
<sequence>RQLLEEGEIAPDPLEEVEADVPILEEGKIALDPLEELEANVPVLEEDHQEMNMALVVADEYPPLNILPQDYRPLMLHFTVDKPQEMVVEENSVTEAPVDPEVHKISTLNF</sequence>
<name>U5CTD0_AMBTC</name>
<keyword evidence="2" id="KW-1185">Reference proteome</keyword>